<evidence type="ECO:0000313" key="2">
    <source>
        <dbReference type="EMBL" id="KAF2005849.1"/>
    </source>
</evidence>
<dbReference type="Proteomes" id="UP000799779">
    <property type="component" value="Unassembled WGS sequence"/>
</dbReference>
<feature type="region of interest" description="Disordered" evidence="1">
    <location>
        <begin position="30"/>
        <end position="86"/>
    </location>
</feature>
<evidence type="ECO:0000256" key="1">
    <source>
        <dbReference type="SAM" id="MobiDB-lite"/>
    </source>
</evidence>
<proteinExistence type="predicted"/>
<feature type="compositionally biased region" description="Polar residues" evidence="1">
    <location>
        <begin position="71"/>
        <end position="81"/>
    </location>
</feature>
<protein>
    <submittedName>
        <fullName evidence="2">Uncharacterized protein</fullName>
    </submittedName>
</protein>
<dbReference type="EMBL" id="ML977561">
    <property type="protein sequence ID" value="KAF2005849.1"/>
    <property type="molecule type" value="Genomic_DNA"/>
</dbReference>
<evidence type="ECO:0000313" key="3">
    <source>
        <dbReference type="Proteomes" id="UP000799779"/>
    </source>
</evidence>
<dbReference type="AlphaFoldDB" id="A0A6A5WYJ8"/>
<name>A0A6A5WYJ8_9PLEO</name>
<accession>A0A6A5WYJ8</accession>
<sequence>MASNLRRAWSDEQADRIQVPTAIRFTRQTANGTPQTVARKTERSQAHGVSPQFTLAADGAPTQVGRRLASRSPSQLKRTSSPPLPARCSALPRTCFELRVPASSRWWLVLADPRPLRPEQLLSCWSQARLGLGIGPWPAEDEQF</sequence>
<gene>
    <name evidence="2" type="ORF">P154DRAFT_570579</name>
</gene>
<organism evidence="2 3">
    <name type="scientific">Amniculicola lignicola CBS 123094</name>
    <dbReference type="NCBI Taxonomy" id="1392246"/>
    <lineage>
        <taxon>Eukaryota</taxon>
        <taxon>Fungi</taxon>
        <taxon>Dikarya</taxon>
        <taxon>Ascomycota</taxon>
        <taxon>Pezizomycotina</taxon>
        <taxon>Dothideomycetes</taxon>
        <taxon>Pleosporomycetidae</taxon>
        <taxon>Pleosporales</taxon>
        <taxon>Amniculicolaceae</taxon>
        <taxon>Amniculicola</taxon>
    </lineage>
</organism>
<reference evidence="2" key="1">
    <citation type="journal article" date="2020" name="Stud. Mycol.">
        <title>101 Dothideomycetes genomes: a test case for predicting lifestyles and emergence of pathogens.</title>
        <authorList>
            <person name="Haridas S."/>
            <person name="Albert R."/>
            <person name="Binder M."/>
            <person name="Bloem J."/>
            <person name="Labutti K."/>
            <person name="Salamov A."/>
            <person name="Andreopoulos B."/>
            <person name="Baker S."/>
            <person name="Barry K."/>
            <person name="Bills G."/>
            <person name="Bluhm B."/>
            <person name="Cannon C."/>
            <person name="Castanera R."/>
            <person name="Culley D."/>
            <person name="Daum C."/>
            <person name="Ezra D."/>
            <person name="Gonzalez J."/>
            <person name="Henrissat B."/>
            <person name="Kuo A."/>
            <person name="Liang C."/>
            <person name="Lipzen A."/>
            <person name="Lutzoni F."/>
            <person name="Magnuson J."/>
            <person name="Mondo S."/>
            <person name="Nolan M."/>
            <person name="Ohm R."/>
            <person name="Pangilinan J."/>
            <person name="Park H.-J."/>
            <person name="Ramirez L."/>
            <person name="Alfaro M."/>
            <person name="Sun H."/>
            <person name="Tritt A."/>
            <person name="Yoshinaga Y."/>
            <person name="Zwiers L.-H."/>
            <person name="Turgeon B."/>
            <person name="Goodwin S."/>
            <person name="Spatafora J."/>
            <person name="Crous P."/>
            <person name="Grigoriev I."/>
        </authorList>
    </citation>
    <scope>NUCLEOTIDE SEQUENCE</scope>
    <source>
        <strain evidence="2">CBS 123094</strain>
    </source>
</reference>
<keyword evidence="3" id="KW-1185">Reference proteome</keyword>